<feature type="compositionally biased region" description="Basic residues" evidence="4">
    <location>
        <begin position="1177"/>
        <end position="1187"/>
    </location>
</feature>
<reference evidence="7 8" key="1">
    <citation type="submission" date="2019-07" db="EMBL/GenBank/DDBJ databases">
        <title>Genomes of Cafeteria roenbergensis.</title>
        <authorList>
            <person name="Fischer M.G."/>
            <person name="Hackl T."/>
            <person name="Roman M."/>
        </authorList>
    </citation>
    <scope>NUCLEOTIDE SEQUENCE [LARGE SCALE GENOMIC DNA]</scope>
    <source>
        <strain evidence="7 8">BVI</strain>
    </source>
</reference>
<keyword evidence="3" id="KW-0325">Glycoprotein</keyword>
<evidence type="ECO:0000313" key="8">
    <source>
        <dbReference type="Proteomes" id="UP000323011"/>
    </source>
</evidence>
<feature type="region of interest" description="Disordered" evidence="4">
    <location>
        <begin position="281"/>
        <end position="301"/>
    </location>
</feature>
<dbReference type="GO" id="GO:0030131">
    <property type="term" value="C:clathrin adaptor complex"/>
    <property type="evidence" value="ECO:0007669"/>
    <property type="project" value="InterPro"/>
</dbReference>
<dbReference type="Gene3D" id="2.60.120.290">
    <property type="entry name" value="Spermadhesin, CUB domain"/>
    <property type="match status" value="2"/>
</dbReference>
<dbReference type="InterPro" id="IPR012295">
    <property type="entry name" value="TBP_dom_sf"/>
</dbReference>
<feature type="signal peptide" evidence="5">
    <location>
        <begin position="1"/>
        <end position="19"/>
    </location>
</feature>
<feature type="compositionally biased region" description="Acidic residues" evidence="4">
    <location>
        <begin position="281"/>
        <end position="294"/>
    </location>
</feature>
<dbReference type="Pfam" id="PF00431">
    <property type="entry name" value="CUB"/>
    <property type="match status" value="2"/>
</dbReference>
<dbReference type="Gene3D" id="2.20.100.10">
    <property type="entry name" value="Thrombospondin type-1 (TSP1) repeat"/>
    <property type="match status" value="4"/>
</dbReference>
<gene>
    <name evidence="7" type="ORF">FNF29_04145</name>
</gene>
<evidence type="ECO:0000256" key="4">
    <source>
        <dbReference type="SAM" id="MobiDB-lite"/>
    </source>
</evidence>
<dbReference type="Pfam" id="PF19028">
    <property type="entry name" value="TSP1_spondin"/>
    <property type="match status" value="3"/>
</dbReference>
<feature type="chain" id="PRO_5022830699" description="CUB domain-containing protein" evidence="5">
    <location>
        <begin position="20"/>
        <end position="1410"/>
    </location>
</feature>
<dbReference type="InterPro" id="IPR039942">
    <property type="entry name" value="SBSPO"/>
</dbReference>
<dbReference type="PROSITE" id="PS01180">
    <property type="entry name" value="CUB"/>
    <property type="match status" value="3"/>
</dbReference>
<dbReference type="InterPro" id="IPR015151">
    <property type="entry name" value="B-adaptin_app_sub_C"/>
</dbReference>
<feature type="region of interest" description="Disordered" evidence="4">
    <location>
        <begin position="1130"/>
        <end position="1238"/>
    </location>
</feature>
<sequence length="1410" mass="142598">MRGAWALAALAAALAVATAKNVCPSSPEVLSEPFGEVTMELEMGELMDVGLQCQWRIQGAPGSEVHVSFNWVVLDSRCEVTHLVVLDGEGAAGPMLTERICGTKGKDQVVAVSTGSSATVVLEVDEKSVSNEGFEFRYEIQAPTNNTVVDCEVGSCPSPGGGGGSPGAYWSLCSRECGGGVQQCTRPIIVEPENGGMDCPDAQDRTEERVCNDFACPSPTPGPSGDADCQVGPWSEWGRCEPLFAACGAGSRSRSRNVTQEARGAGADCPSLLEEEDCTVPCPSDDDDNDDAAPAEEFNIPDGACEPQAVEMLARSGVIRVGDLAGPGAPPGLRCAWVVGAPAGATVELRWLWASAETPAQECDDGAAAIFKGFESAVLVPPAYCSLSESDARTLPAVRITNSTDFDVTVAFMSGSAGGGKGLAINYTVVTPQPSPGPAVDCVVSAWSNWSVCNSTCGASFRERHRAVITPSGPGGAPCPDLVETMPCDKPPCAASATPKPQPSFSPDPAASASASPDAMPSVSASPDAMPSVSASPDAMPSASASPDAMPSASASPDAMPSASASPDAMPSADPSPSGSTDCVVSEWGNWSACTVECGGGVRERSRSIIVPKSGNGAPCGELTQEEPCNQESCLPEQCTAAGRAAPATRVGLASPSSASIGPAFAGVANGFYPGGLDCAWHFEAPEGSLLRVVVDRLSVEADQGCTDAVSIGDDSGGTGHEEVLCGYDPPAQDWTSTTNSVTVRFRSAASQRDHTGSGFGLKVFAVAAKPPSEADAAVVAWTIGSGYCTTSKCSGLEAVAGLLRTDVANALGCEEWRVHVMGVDCGSGAAGQECDVSLQLLPPRTARRRLFAWAEGGLSFVAGPRRLAGAAPAAARPAAAASGTVYQDVVELQRQLAVAEPDRAGVPLWSGVVTQFSVPETLTLAYASQAQLGFDPPAVTFTVPRASILGPTCTGNPPTAPVPPQTLLVLNTGASSSALTVDHVSIRFPFPPAVALSAAGVNPGGSVVAGGGSLPLTLTVLPCVPVTHVAPIFAEIVVSTSDVDSVNVVPVLVKFEPLPMPTPSAAPAQPSPTPAAPAPSKGLIDSIDWVSIGIGAGAVAVLGVLAAGVCLCRACGCCGCCGGKPKKPRAGAGVGSGPASRARPGAPKRSASGVLSTGSVSESEDDSAGRGGGSSRHAKGSPRKPRREPAGGDGVELTSVKVGAGAGRRRGSEDLGDGDGPDGAFKTLTPATAAWEPPAVSARNASAHAGRAPAPAAPATSTVASWGARASPAAPAAPPAPPLALDPMAQLAADAFEGRWGAAPAGDFFGGTLRPHFASNPERIETALKAASIICIASGDVGGVHKSYFFGKDKGSGRLFMAELSVTLATRHMTGMVRAEHPSDGSDGQAHASAFAATLRRALQPALES</sequence>
<dbReference type="GO" id="GO:0016192">
    <property type="term" value="P:vesicle-mediated transport"/>
    <property type="evidence" value="ECO:0007669"/>
    <property type="project" value="InterPro"/>
</dbReference>
<dbReference type="GO" id="GO:0006886">
    <property type="term" value="P:intracellular protein transport"/>
    <property type="evidence" value="ECO:0007669"/>
    <property type="project" value="InterPro"/>
</dbReference>
<evidence type="ECO:0000256" key="5">
    <source>
        <dbReference type="SAM" id="SignalP"/>
    </source>
</evidence>
<keyword evidence="8" id="KW-1185">Reference proteome</keyword>
<evidence type="ECO:0000256" key="1">
    <source>
        <dbReference type="ARBA" id="ARBA00022729"/>
    </source>
</evidence>
<feature type="domain" description="CUB" evidence="6">
    <location>
        <begin position="305"/>
        <end position="430"/>
    </location>
</feature>
<dbReference type="InterPro" id="IPR044004">
    <property type="entry name" value="TSP1_spondin_dom"/>
</dbReference>
<dbReference type="EMBL" id="VLTN01000023">
    <property type="protein sequence ID" value="KAA0152031.1"/>
    <property type="molecule type" value="Genomic_DNA"/>
</dbReference>
<dbReference type="Gene3D" id="3.30.310.10">
    <property type="entry name" value="TATA-Binding Protein"/>
    <property type="match status" value="1"/>
</dbReference>
<accession>A0A5A8CJI5</accession>
<dbReference type="Pfam" id="PF09066">
    <property type="entry name" value="B2-adapt-app_C"/>
    <property type="match status" value="1"/>
</dbReference>
<dbReference type="PROSITE" id="PS50092">
    <property type="entry name" value="TSP1"/>
    <property type="match status" value="4"/>
</dbReference>
<dbReference type="CDD" id="cd00041">
    <property type="entry name" value="CUB"/>
    <property type="match status" value="2"/>
</dbReference>
<evidence type="ECO:0000313" key="7">
    <source>
        <dbReference type="EMBL" id="KAA0152031.1"/>
    </source>
</evidence>
<dbReference type="InterPro" id="IPR000884">
    <property type="entry name" value="TSP1_rpt"/>
</dbReference>
<proteinExistence type="predicted"/>
<dbReference type="FunFam" id="2.20.100.10:FF:000027">
    <property type="entry name" value="Thrombospondin type 1 domain containing 7A"/>
    <property type="match status" value="1"/>
</dbReference>
<dbReference type="SMART" id="SM00042">
    <property type="entry name" value="CUB"/>
    <property type="match status" value="2"/>
</dbReference>
<dbReference type="Pfam" id="PF00090">
    <property type="entry name" value="TSP_1"/>
    <property type="match status" value="1"/>
</dbReference>
<dbReference type="SMART" id="SM00209">
    <property type="entry name" value="TSP1"/>
    <property type="match status" value="4"/>
</dbReference>
<dbReference type="Proteomes" id="UP000323011">
    <property type="component" value="Unassembled WGS sequence"/>
</dbReference>
<dbReference type="InterPro" id="IPR035914">
    <property type="entry name" value="Sperma_CUB_dom_sf"/>
</dbReference>
<dbReference type="PANTHER" id="PTHR20920:SF5">
    <property type="entry name" value="SMB DOMAIN-CONTAINING PROTEIN"/>
    <property type="match status" value="1"/>
</dbReference>
<dbReference type="InterPro" id="IPR000859">
    <property type="entry name" value="CUB_dom"/>
</dbReference>
<dbReference type="SUPFAM" id="SSF82895">
    <property type="entry name" value="TSP-1 type 1 repeat"/>
    <property type="match status" value="4"/>
</dbReference>
<evidence type="ECO:0000256" key="2">
    <source>
        <dbReference type="ARBA" id="ARBA00023157"/>
    </source>
</evidence>
<feature type="domain" description="CUB" evidence="6">
    <location>
        <begin position="23"/>
        <end position="141"/>
    </location>
</feature>
<feature type="region of interest" description="Disordered" evidence="4">
    <location>
        <begin position="493"/>
        <end position="582"/>
    </location>
</feature>
<protein>
    <recommendedName>
        <fullName evidence="6">CUB domain-containing protein</fullName>
    </recommendedName>
</protein>
<evidence type="ECO:0000256" key="3">
    <source>
        <dbReference type="ARBA" id="ARBA00023180"/>
    </source>
</evidence>
<keyword evidence="1 5" id="KW-0732">Signal</keyword>
<dbReference type="InterPro" id="IPR036383">
    <property type="entry name" value="TSP1_rpt_sf"/>
</dbReference>
<name>A0A5A8CJI5_CAFRO</name>
<keyword evidence="2" id="KW-1015">Disulfide bond</keyword>
<feature type="domain" description="CUB" evidence="6">
    <location>
        <begin position="657"/>
        <end position="767"/>
    </location>
</feature>
<dbReference type="PANTHER" id="PTHR20920">
    <property type="entry name" value="RPE-SPONDIN"/>
    <property type="match status" value="1"/>
</dbReference>
<dbReference type="SUPFAM" id="SSF49854">
    <property type="entry name" value="Spermadhesin, CUB domain"/>
    <property type="match status" value="3"/>
</dbReference>
<comment type="caution">
    <text evidence="7">The sequence shown here is derived from an EMBL/GenBank/DDBJ whole genome shotgun (WGS) entry which is preliminary data.</text>
</comment>
<organism evidence="7 8">
    <name type="scientific">Cafeteria roenbergensis</name>
    <name type="common">Marine flagellate</name>
    <dbReference type="NCBI Taxonomy" id="33653"/>
    <lineage>
        <taxon>Eukaryota</taxon>
        <taxon>Sar</taxon>
        <taxon>Stramenopiles</taxon>
        <taxon>Bigyra</taxon>
        <taxon>Opalozoa</taxon>
        <taxon>Bicosoecida</taxon>
        <taxon>Cafeteriaceae</taxon>
        <taxon>Cafeteria</taxon>
    </lineage>
</organism>
<feature type="compositionally biased region" description="Low complexity" evidence="4">
    <location>
        <begin position="507"/>
        <end position="578"/>
    </location>
</feature>
<evidence type="ECO:0000259" key="6">
    <source>
        <dbReference type="PROSITE" id="PS01180"/>
    </source>
</evidence>